<dbReference type="Pfam" id="PF04879">
    <property type="entry name" value="Molybdop_Fe4S4"/>
    <property type="match status" value="1"/>
</dbReference>
<dbReference type="Gene3D" id="2.40.40.20">
    <property type="match status" value="1"/>
</dbReference>
<dbReference type="Gene3D" id="3.30.70.20">
    <property type="match status" value="2"/>
</dbReference>
<dbReference type="SMART" id="SM00926">
    <property type="entry name" value="Molybdop_Fe4S4"/>
    <property type="match status" value="1"/>
</dbReference>
<evidence type="ECO:0000256" key="6">
    <source>
        <dbReference type="ARBA" id="ARBA00023002"/>
    </source>
</evidence>
<evidence type="ECO:0000313" key="12">
    <source>
        <dbReference type="Proteomes" id="UP001484239"/>
    </source>
</evidence>
<keyword evidence="8" id="KW-0411">Iron-sulfur</keyword>
<name>A0ABU9E590_9BACT</name>
<dbReference type="Gene3D" id="3.40.50.740">
    <property type="match status" value="1"/>
</dbReference>
<dbReference type="InterPro" id="IPR006657">
    <property type="entry name" value="MoPterin_dinucl-bd_dom"/>
</dbReference>
<dbReference type="PROSITE" id="PS51318">
    <property type="entry name" value="TAT"/>
    <property type="match status" value="1"/>
</dbReference>
<feature type="domain" description="4Fe-4S ferredoxin-type" evidence="9">
    <location>
        <begin position="826"/>
        <end position="858"/>
    </location>
</feature>
<dbReference type="SUPFAM" id="SSF53706">
    <property type="entry name" value="Formate dehydrogenase/DMSO reductase, domains 1-3"/>
    <property type="match status" value="1"/>
</dbReference>
<keyword evidence="3" id="KW-0500">Molybdenum</keyword>
<dbReference type="InterPro" id="IPR006656">
    <property type="entry name" value="Mopterin_OxRdtase"/>
</dbReference>
<evidence type="ECO:0000256" key="3">
    <source>
        <dbReference type="ARBA" id="ARBA00022505"/>
    </source>
</evidence>
<dbReference type="Gene3D" id="3.40.228.10">
    <property type="entry name" value="Dimethylsulfoxide Reductase, domain 2"/>
    <property type="match status" value="1"/>
</dbReference>
<evidence type="ECO:0000256" key="2">
    <source>
        <dbReference type="ARBA" id="ARBA00022485"/>
    </source>
</evidence>
<dbReference type="InterPro" id="IPR017896">
    <property type="entry name" value="4Fe4S_Fe-S-bd"/>
</dbReference>
<dbReference type="SUPFAM" id="SSF54862">
    <property type="entry name" value="4Fe-4S ferredoxins"/>
    <property type="match status" value="1"/>
</dbReference>
<reference evidence="11 12" key="1">
    <citation type="submission" date="2024-02" db="EMBL/GenBank/DDBJ databases">
        <title>A novel Gemmatimonadota bacterium.</title>
        <authorList>
            <person name="Du Z.-J."/>
            <person name="Ye Y.-Q."/>
        </authorList>
    </citation>
    <scope>NUCLEOTIDE SEQUENCE [LARGE SCALE GENOMIC DNA]</scope>
    <source>
        <strain evidence="11 12">DH-20</strain>
    </source>
</reference>
<evidence type="ECO:0000256" key="8">
    <source>
        <dbReference type="ARBA" id="ARBA00023014"/>
    </source>
</evidence>
<proteinExistence type="inferred from homology"/>
<comment type="similarity">
    <text evidence="1">Belongs to the prokaryotic molybdopterin-containing oxidoreductase family.</text>
</comment>
<dbReference type="CDD" id="cd10551">
    <property type="entry name" value="PsrB"/>
    <property type="match status" value="1"/>
</dbReference>
<dbReference type="InterPro" id="IPR019546">
    <property type="entry name" value="TAT_signal_bac_arc"/>
</dbReference>
<dbReference type="Pfam" id="PF00384">
    <property type="entry name" value="Molybdopterin"/>
    <property type="match status" value="1"/>
</dbReference>
<dbReference type="EMBL" id="JBBHLI010000001">
    <property type="protein sequence ID" value="MEK9499907.1"/>
    <property type="molecule type" value="Genomic_DNA"/>
</dbReference>
<dbReference type="InterPro" id="IPR006311">
    <property type="entry name" value="TAT_signal"/>
</dbReference>
<dbReference type="InterPro" id="IPR050612">
    <property type="entry name" value="Prok_Mopterin_Oxidored"/>
</dbReference>
<evidence type="ECO:0000256" key="1">
    <source>
        <dbReference type="ARBA" id="ARBA00010312"/>
    </source>
</evidence>
<dbReference type="Proteomes" id="UP001484239">
    <property type="component" value="Unassembled WGS sequence"/>
</dbReference>
<evidence type="ECO:0000259" key="9">
    <source>
        <dbReference type="PROSITE" id="PS51379"/>
    </source>
</evidence>
<keyword evidence="12" id="KW-1185">Reference proteome</keyword>
<dbReference type="Pfam" id="PF01568">
    <property type="entry name" value="Molydop_binding"/>
    <property type="match status" value="1"/>
</dbReference>
<dbReference type="PANTHER" id="PTHR43742:SF9">
    <property type="entry name" value="TETRATHIONATE REDUCTASE SUBUNIT A"/>
    <property type="match status" value="1"/>
</dbReference>
<dbReference type="Gene3D" id="3.30.2070.10">
    <property type="entry name" value="Formate dehydrogenase/DMSO reductase"/>
    <property type="match status" value="1"/>
</dbReference>
<sequence>MSDGIKRRDFLKVLGVGGASAGLAGCSTQSAEKLLPYVVPPEDITPGVATWYTSVCGECAAACGMWVRTREGRAVKVEGNPSHPLSGGALCSRGYASIQGLYHADRFAGPMVRRNGTLESISWDEAEALLAERLQGAGGNVLLINGTTGPTLSDVMDGFVSAVGGQRVEYDGLADAPLREATRIAFGQDVIPRYDFGAANFVLSFGADFLETWGTPTAYARGFTAMSGEDHGEKGMFVFVGPRLSLTGQNADEWFPIEPGSEAALALGMASVLAAEGGDAGPYASILSAYDVSAAAAATGLEADSIADLARRFVENGPSLAVGPGLSGHHRNATAANLAVHVLNAVAGNIGQTVHLDTPESGASSRPYGELEEAIGNMAGGSVDVVMVHGANPAFSLPPASGFVDAFSQVPFKVSFASEPDETAALADLILPDRHFLEAWGDANSRPGLYAIQQPVMQPVPHFETKQVGDVLLSLGARMGSAFGPATLYDHLRARWQELYAASGSTAGFESWWKEALRAGSVSVGAPASGGAAVLREPDAALTFDAPALDGDGEFALVVYPSTRFGAGKQASLPWMQELPDPVSKIAWHSWVEMHPDAAERLGVRDGDVVRVASPHGEVSAPVWTYPGIREDTVALQMGTGRTVAGRFGTGRGVNPLALLPAVAEQPSGGLVHLATTVSVEPTGERHKLATIAGADTQHDRHIAQAVAFADLGHAEDDHGDEGGHHGLAEMQLMGGFVPAETDGEPTAYPLPGAQYGEYGDPETPRWGMAIDLDKCTGCSACVVACQSENNVPWVGEDQVAMGRDLAWIRVERYYETVDASHAGPVDVRHLPMMCQHCGNAPCEPVCPVFAAYHTPDGMNGQIYNRCVGTRYCANNCPYKVRVFNWYTYTDVPEPMHWAYNPDVTVRENGVMEKCSFCVQRVREAQNEAVLEGRAVRDGDILTACQQSCGAEAIVFGDLRDPESAVSQKLHSERTYRVLDDLINTQPGVSYLKKVTFHDVASAAH</sequence>
<evidence type="ECO:0000256" key="4">
    <source>
        <dbReference type="ARBA" id="ARBA00022723"/>
    </source>
</evidence>
<feature type="domain" description="4Fe-4S Mo/W bis-MGD-type" evidence="10">
    <location>
        <begin position="49"/>
        <end position="105"/>
    </location>
</feature>
<evidence type="ECO:0000313" key="11">
    <source>
        <dbReference type="EMBL" id="MEK9499907.1"/>
    </source>
</evidence>
<dbReference type="PANTHER" id="PTHR43742">
    <property type="entry name" value="TRIMETHYLAMINE-N-OXIDE REDUCTASE"/>
    <property type="match status" value="1"/>
</dbReference>
<organism evidence="11 12">
    <name type="scientific">Gaopeijia maritima</name>
    <dbReference type="NCBI Taxonomy" id="3119007"/>
    <lineage>
        <taxon>Bacteria</taxon>
        <taxon>Pseudomonadati</taxon>
        <taxon>Gemmatimonadota</taxon>
        <taxon>Longimicrobiia</taxon>
        <taxon>Gaopeijiales</taxon>
        <taxon>Gaopeijiaceae</taxon>
        <taxon>Gaopeijia</taxon>
    </lineage>
</organism>
<keyword evidence="2" id="KW-0004">4Fe-4S</keyword>
<comment type="caution">
    <text evidence="11">The sequence shown here is derived from an EMBL/GenBank/DDBJ whole genome shotgun (WGS) entry which is preliminary data.</text>
</comment>
<dbReference type="InterPro" id="IPR006963">
    <property type="entry name" value="Mopterin_OxRdtase_4Fe-4S_dom"/>
</dbReference>
<dbReference type="RefSeq" id="WP_405277949.1">
    <property type="nucleotide sequence ID" value="NZ_CP144380.1"/>
</dbReference>
<feature type="domain" description="4Fe-4S ferredoxin-type" evidence="9">
    <location>
        <begin position="767"/>
        <end position="797"/>
    </location>
</feature>
<keyword evidence="7" id="KW-0408">Iron</keyword>
<keyword evidence="4" id="KW-0479">Metal-binding</keyword>
<protein>
    <submittedName>
        <fullName evidence="11">Molybdopterin-dependent oxidoreductase</fullName>
    </submittedName>
</protein>
<keyword evidence="5" id="KW-0732">Signal</keyword>
<accession>A0ABU9E590</accession>
<evidence type="ECO:0000259" key="10">
    <source>
        <dbReference type="PROSITE" id="PS51669"/>
    </source>
</evidence>
<dbReference type="Pfam" id="PF12838">
    <property type="entry name" value="Fer4_7"/>
    <property type="match status" value="1"/>
</dbReference>
<dbReference type="NCBIfam" id="TIGR01409">
    <property type="entry name" value="TAT_signal_seq"/>
    <property type="match status" value="1"/>
</dbReference>
<keyword evidence="6" id="KW-0560">Oxidoreductase</keyword>
<dbReference type="InterPro" id="IPR009010">
    <property type="entry name" value="Asp_de-COase-like_dom_sf"/>
</dbReference>
<dbReference type="PROSITE" id="PS51379">
    <property type="entry name" value="4FE4S_FER_2"/>
    <property type="match status" value="2"/>
</dbReference>
<gene>
    <name evidence="11" type="ORF">WI372_02785</name>
</gene>
<dbReference type="Gene3D" id="2.20.25.90">
    <property type="entry name" value="ADC-like domains"/>
    <property type="match status" value="1"/>
</dbReference>
<evidence type="ECO:0000256" key="7">
    <source>
        <dbReference type="ARBA" id="ARBA00023004"/>
    </source>
</evidence>
<evidence type="ECO:0000256" key="5">
    <source>
        <dbReference type="ARBA" id="ARBA00022729"/>
    </source>
</evidence>
<dbReference type="SUPFAM" id="SSF50692">
    <property type="entry name" value="ADC-like"/>
    <property type="match status" value="1"/>
</dbReference>
<dbReference type="PROSITE" id="PS51257">
    <property type="entry name" value="PROKAR_LIPOPROTEIN"/>
    <property type="match status" value="1"/>
</dbReference>
<dbReference type="PROSITE" id="PS51669">
    <property type="entry name" value="4FE4S_MOW_BIS_MGD"/>
    <property type="match status" value="1"/>
</dbReference>